<dbReference type="AlphaFoldDB" id="A0A6B9FSK9"/>
<accession>A0A6B9FSK9</accession>
<dbReference type="EMBL" id="CP043538">
    <property type="protein sequence ID" value="QGY05417.1"/>
    <property type="molecule type" value="Genomic_DNA"/>
</dbReference>
<feature type="signal peptide" evidence="2">
    <location>
        <begin position="1"/>
        <end position="22"/>
    </location>
</feature>
<dbReference type="Proteomes" id="UP000012488">
    <property type="component" value="Chromosome"/>
</dbReference>
<name>A0A6B9FSK9_9HYPH</name>
<keyword evidence="2" id="KW-0732">Signal</keyword>
<organism evidence="3 4">
    <name type="scientific">Methylobacterium mesophilicum SR1.6/6</name>
    <dbReference type="NCBI Taxonomy" id="908290"/>
    <lineage>
        <taxon>Bacteria</taxon>
        <taxon>Pseudomonadati</taxon>
        <taxon>Pseudomonadota</taxon>
        <taxon>Alphaproteobacteria</taxon>
        <taxon>Hyphomicrobiales</taxon>
        <taxon>Methylobacteriaceae</taxon>
        <taxon>Methylobacterium</taxon>
    </lineage>
</organism>
<evidence type="ECO:0000256" key="1">
    <source>
        <dbReference type="SAM" id="MobiDB-lite"/>
    </source>
</evidence>
<feature type="chain" id="PRO_5025614668" evidence="2">
    <location>
        <begin position="23"/>
        <end position="88"/>
    </location>
</feature>
<gene>
    <name evidence="3" type="ORF">MMSR116_28610</name>
</gene>
<feature type="region of interest" description="Disordered" evidence="1">
    <location>
        <begin position="19"/>
        <end position="88"/>
    </location>
</feature>
<evidence type="ECO:0000313" key="4">
    <source>
        <dbReference type="Proteomes" id="UP000012488"/>
    </source>
</evidence>
<proteinExistence type="predicted"/>
<reference evidence="3 4" key="1">
    <citation type="journal article" date="2012" name="Genet. Mol. Biol.">
        <title>Analysis of 16S rRNA and mxaF genes revealing insights into Methylobacterium niche-specific plant association.</title>
        <authorList>
            <person name="Dourado M.N."/>
            <person name="Andreote F.D."/>
            <person name="Dini-Andreote F."/>
            <person name="Conti R."/>
            <person name="Araujo J.M."/>
            <person name="Araujo W.L."/>
        </authorList>
    </citation>
    <scope>NUCLEOTIDE SEQUENCE [LARGE SCALE GENOMIC DNA]</scope>
    <source>
        <strain evidence="3 4">SR1.6/6</strain>
    </source>
</reference>
<dbReference type="RefSeq" id="WP_010684247.1">
    <property type="nucleotide sequence ID" value="NZ_CP043538.1"/>
</dbReference>
<dbReference type="KEGG" id="mmes:MMSR116_28610"/>
<evidence type="ECO:0000256" key="2">
    <source>
        <dbReference type="SAM" id="SignalP"/>
    </source>
</evidence>
<evidence type="ECO:0000313" key="3">
    <source>
        <dbReference type="EMBL" id="QGY05417.1"/>
    </source>
</evidence>
<reference evidence="3 4" key="2">
    <citation type="journal article" date="2013" name="Genome Announc.">
        <title>Draft Genome Sequence of Methylobacterium mesophilicum Strain SR1.6/6, Isolated from Citrus sinensis.</title>
        <authorList>
            <person name="Marinho Almeida D."/>
            <person name="Dini-Andreote F."/>
            <person name="Camargo Neves A.A."/>
            <person name="Juca Ramos R.T."/>
            <person name="Andreote F.D."/>
            <person name="Carneiro A.R."/>
            <person name="Oliveira de Souza Lima A."/>
            <person name="Caracciolo Gomes de Sa P.H."/>
            <person name="Ribeiro Barbosa M.S."/>
            <person name="Araujo W.L."/>
            <person name="Silva A."/>
        </authorList>
    </citation>
    <scope>NUCLEOTIDE SEQUENCE [LARGE SCALE GENOMIC DNA]</scope>
    <source>
        <strain evidence="3 4">SR1.6/6</strain>
    </source>
</reference>
<protein>
    <submittedName>
        <fullName evidence="3">Uncharacterized protein</fullName>
    </submittedName>
</protein>
<sequence>MNRSIPTLLLAALTLAGAPALAQAQARDESAPGTAPKAETAGKPAADTQEPGKTATDAVTNPAAVPPTEGAVGTGKSPTADTPPKSDR</sequence>